<gene>
    <name evidence="16" type="primary">FUN12</name>
    <name evidence="16" type="ORF">H4219_002054</name>
</gene>
<evidence type="ECO:0000256" key="8">
    <source>
        <dbReference type="ARBA" id="ARBA00022741"/>
    </source>
</evidence>
<dbReference type="FunFam" id="2.40.30.10:FF:000013">
    <property type="entry name" value="eukaryotic translation initiation factor 5B"/>
    <property type="match status" value="1"/>
</dbReference>
<organism evidence="16 17">
    <name type="scientific">Mycoemilia scoparia</name>
    <dbReference type="NCBI Taxonomy" id="417184"/>
    <lineage>
        <taxon>Eukaryota</taxon>
        <taxon>Fungi</taxon>
        <taxon>Fungi incertae sedis</taxon>
        <taxon>Zoopagomycota</taxon>
        <taxon>Kickxellomycotina</taxon>
        <taxon>Kickxellomycetes</taxon>
        <taxon>Kickxellales</taxon>
        <taxon>Kickxellaceae</taxon>
        <taxon>Mycoemilia</taxon>
    </lineage>
</organism>
<dbReference type="InterPro" id="IPR015760">
    <property type="entry name" value="TIF_IF2"/>
</dbReference>
<dbReference type="GO" id="GO:0003743">
    <property type="term" value="F:translation initiation factor activity"/>
    <property type="evidence" value="ECO:0007669"/>
    <property type="project" value="UniProtKB-KW"/>
</dbReference>
<dbReference type="EMBL" id="JANBPU010000029">
    <property type="protein sequence ID" value="KAJ1919292.1"/>
    <property type="molecule type" value="Genomic_DNA"/>
</dbReference>
<dbReference type="Gene3D" id="3.40.50.10050">
    <property type="entry name" value="Translation initiation factor IF- 2, domain 3"/>
    <property type="match status" value="1"/>
</dbReference>
<dbReference type="InterPro" id="IPR027434">
    <property type="entry name" value="Homing_endonucl"/>
</dbReference>
<dbReference type="SUPFAM" id="SSF51294">
    <property type="entry name" value="Hedgehog/intein (Hint) domain"/>
    <property type="match status" value="1"/>
</dbReference>
<evidence type="ECO:0000256" key="9">
    <source>
        <dbReference type="ARBA" id="ARBA00022801"/>
    </source>
</evidence>
<comment type="subcellular location">
    <subcellularLocation>
        <location evidence="1">Cytoplasm</location>
    </subcellularLocation>
</comment>
<dbReference type="Pfam" id="PF00009">
    <property type="entry name" value="GTP_EFTU"/>
    <property type="match status" value="1"/>
</dbReference>
<dbReference type="EC" id="3.6.5.3" evidence="3"/>
<keyword evidence="5" id="KW-0963">Cytoplasm</keyword>
<evidence type="ECO:0000256" key="12">
    <source>
        <dbReference type="ARBA" id="ARBA00032478"/>
    </source>
</evidence>
<evidence type="ECO:0000256" key="10">
    <source>
        <dbReference type="ARBA" id="ARBA00022917"/>
    </source>
</evidence>
<dbReference type="Proteomes" id="UP001150538">
    <property type="component" value="Unassembled WGS sequence"/>
</dbReference>
<dbReference type="OrthoDB" id="4928at2759"/>
<evidence type="ECO:0000256" key="2">
    <source>
        <dbReference type="ARBA" id="ARBA00007733"/>
    </source>
</evidence>
<dbReference type="GO" id="GO:0005525">
    <property type="term" value="F:GTP binding"/>
    <property type="evidence" value="ECO:0007669"/>
    <property type="project" value="UniProtKB-KW"/>
</dbReference>
<dbReference type="PANTHER" id="PTHR43381:SF4">
    <property type="entry name" value="EUKARYOTIC TRANSLATION INITIATION FACTOR 5B"/>
    <property type="match status" value="1"/>
</dbReference>
<evidence type="ECO:0000256" key="6">
    <source>
        <dbReference type="ARBA" id="ARBA00022540"/>
    </source>
</evidence>
<feature type="compositionally biased region" description="Basic and acidic residues" evidence="14">
    <location>
        <begin position="351"/>
        <end position="380"/>
    </location>
</feature>
<feature type="compositionally biased region" description="Basic residues" evidence="14">
    <location>
        <begin position="48"/>
        <end position="58"/>
    </location>
</feature>
<dbReference type="InterPro" id="IPR027417">
    <property type="entry name" value="P-loop_NTPase"/>
</dbReference>
<keyword evidence="10" id="KW-0648">Protein biosynthesis</keyword>
<dbReference type="InterPro" id="IPR023115">
    <property type="entry name" value="TIF_IF2_dom3"/>
</dbReference>
<feature type="compositionally biased region" description="Basic and acidic residues" evidence="14">
    <location>
        <begin position="307"/>
        <end position="317"/>
    </location>
</feature>
<evidence type="ECO:0000259" key="15">
    <source>
        <dbReference type="PROSITE" id="PS51722"/>
    </source>
</evidence>
<evidence type="ECO:0000256" key="14">
    <source>
        <dbReference type="SAM" id="MobiDB-lite"/>
    </source>
</evidence>
<dbReference type="SUPFAM" id="SSF52156">
    <property type="entry name" value="Initiation factor IF2/eIF5b, domain 3"/>
    <property type="match status" value="1"/>
</dbReference>
<dbReference type="InterPro" id="IPR000795">
    <property type="entry name" value="T_Tr_GTP-bd_dom"/>
</dbReference>
<evidence type="ECO:0000256" key="5">
    <source>
        <dbReference type="ARBA" id="ARBA00022490"/>
    </source>
</evidence>
<dbReference type="InterPro" id="IPR007868">
    <property type="entry name" value="Hom_end_hint"/>
</dbReference>
<dbReference type="Gene3D" id="2.40.30.10">
    <property type="entry name" value="Translation factors"/>
    <property type="match status" value="2"/>
</dbReference>
<dbReference type="GO" id="GO:0003924">
    <property type="term" value="F:GTPase activity"/>
    <property type="evidence" value="ECO:0007669"/>
    <property type="project" value="InterPro"/>
</dbReference>
<dbReference type="InterPro" id="IPR029459">
    <property type="entry name" value="EFTU-type"/>
</dbReference>
<feature type="compositionally biased region" description="Acidic residues" evidence="14">
    <location>
        <begin position="13"/>
        <end position="22"/>
    </location>
</feature>
<feature type="compositionally biased region" description="Basic and acidic residues" evidence="14">
    <location>
        <begin position="242"/>
        <end position="299"/>
    </location>
</feature>
<evidence type="ECO:0000256" key="11">
    <source>
        <dbReference type="ARBA" id="ARBA00023134"/>
    </source>
</evidence>
<dbReference type="InterPro" id="IPR036925">
    <property type="entry name" value="TIF_IF2_dom3_sf"/>
</dbReference>
<dbReference type="Gene3D" id="2.170.16.10">
    <property type="entry name" value="Hedgehog/Intein (Hint) domain"/>
    <property type="match status" value="1"/>
</dbReference>
<sequence>MGKKKGNKKSQVDDDVWADEITDPIAEAQQAEAATADDIADELPAMAKSKKNKKKKKGMAGSFAALSLDDDTAIPNDDDDDDEQEPEKIEPPKPAEAVQVTALDDDDFDDFGPTAGGAASKSKKKKKKKGGAATTPAVNDPDDQLVSNTIDEKKAKKLLEEEPTVVIKSAKQKEKERKERQKLLKKQQQQQAGGDGGDSKKKGGKQEQPVSANTKPEPEPVPEPAGGKKTKRKGPNIAALQKRLEAERQHEEELRRLQEEEERRIAEEQRKIEEEERAREEARMLKKEKERAKREELKKAGKLLTKAQKEEKRRQELRLQSLLASGVQIAGLDEEGQKRKKPVYTTKSKKKQQEQSPKPEEKKAKDEPKNENKPKAVEEDKKDEDDEEKVDDWEALLSSGDEAQETKKGGSAAATKEESKDDDDDDDDEDWEKESIEESEDEEETKKDSHDPDDNLRSPICCVLGHVDTGKCFAKGTKILMYDGTLRSVETIQNGEYVMGDDSTKRLVTGTTSGTGPMFRITPSSTNTSESFVCNDAHILVLQMNQRYPLLQHTPGKFSVHSFELHRASELRELDMVYEKACTFEYPSSQFLDRKSAEDAAKATVSRLQTQAGFIWQPSVTTFLKASPNVQNNARMYAPTSVSRPTWEGSVSTILRKYGITSGEPNSRQIMAASWLLGYWLAAGSPSIDKLHMYPTEARNALLEISAIARTLNPSCSLKVGKFRTLKTVHLVYYSHEPRDTAQSVMAPLLEEFGLLSNKHIPTQILQDNIELVRLPFLQGCVSGTRYANPRASTPNSFATPRKHVAEQAMLLARLSGLRPEPIRKRSGGSAYEVVFPTLESEKQASNASWGFRVEYLGQDAYYGFCVNNNNRFLLGDLTVTHNTKLLDKIRQTNVQDQEAGGITQQIGATFFPRDVLIQKTQSVNTTGKLDIKIPGLLSLDTPGHSHFGAIRARGSKLCNIAVLVVDIMHGLEPQTIESIRLLRDRKTPFVVALNKIDRIFGWKSHPDGAFRKSLKKQDKGSIGEFETRVESTVTQFAEQGLNAKLYYENKNFAKYVSLVPTSAITGEGIPDLLALLISLTQTRMSSDLMFLSKLECAVLEVKVVEGLGTTIDVVLSNGILREGDRIVVCGLDGPIVTNVRALLTPQPMKELRIKSAYVHHKFIKASMGVKIVAPGLEKAIAGSRMLVVGPDDDEDDIIDDVMSDLTSLQNMAKKTDRGVWVQASTIGSLEALLGFLEDSNIPVAGINIGPVHKKDVTRASTMLEKAKEFAVMLCFDVKVEREAQDMADEIGIRIFKADIIYHLFDAFTAYNDEIREQKRKDAAPQAIFPCTLQIIKDCVFNKRDPIIVGCDVIEGQLRVGTPVCVVKKNAETKQDEIVTLGKVASMEVNRKPVDLVRKGEAGAGVAVRIDCPVSETPKMFDRHFTYDDPIYSKISRTSIDVLKNNFRNDVSQDEWKLIIKLKKILNIQ</sequence>
<keyword evidence="8" id="KW-0547">Nucleotide-binding</keyword>
<feature type="compositionally biased region" description="Basic residues" evidence="14">
    <location>
        <begin position="338"/>
        <end position="350"/>
    </location>
</feature>
<dbReference type="FunFam" id="3.40.50.300:FF:000112">
    <property type="entry name" value="Eukaryotic translation initiation factor 5B"/>
    <property type="match status" value="1"/>
</dbReference>
<dbReference type="GO" id="GO:0030908">
    <property type="term" value="P:protein splicing"/>
    <property type="evidence" value="ECO:0007669"/>
    <property type="project" value="InterPro"/>
</dbReference>
<dbReference type="GO" id="GO:0046872">
    <property type="term" value="F:metal ion binding"/>
    <property type="evidence" value="ECO:0007669"/>
    <property type="project" value="UniProtKB-KW"/>
</dbReference>
<evidence type="ECO:0000256" key="13">
    <source>
        <dbReference type="ARBA" id="ARBA00048107"/>
    </source>
</evidence>
<evidence type="ECO:0000256" key="7">
    <source>
        <dbReference type="ARBA" id="ARBA00022723"/>
    </source>
</evidence>
<feature type="compositionally biased region" description="Low complexity" evidence="14">
    <location>
        <begin position="25"/>
        <end position="37"/>
    </location>
</feature>
<evidence type="ECO:0000313" key="16">
    <source>
        <dbReference type="EMBL" id="KAJ1919292.1"/>
    </source>
</evidence>
<dbReference type="PROSITE" id="PS51722">
    <property type="entry name" value="G_TR_2"/>
    <property type="match status" value="1"/>
</dbReference>
<dbReference type="CDD" id="cd01887">
    <property type="entry name" value="IF2_eIF5B"/>
    <property type="match status" value="1"/>
</dbReference>
<dbReference type="CDD" id="cd03703">
    <property type="entry name" value="aeIF5B_II"/>
    <property type="match status" value="1"/>
</dbReference>
<dbReference type="InterPro" id="IPR009000">
    <property type="entry name" value="Transl_B-barrel_sf"/>
</dbReference>
<feature type="compositionally biased region" description="Basic and acidic residues" evidence="14">
    <location>
        <begin position="150"/>
        <end position="160"/>
    </location>
</feature>
<dbReference type="FunFam" id="2.40.30.10:FF:000026">
    <property type="entry name" value="Eukaryotic translation initiation factor 5B"/>
    <property type="match status" value="1"/>
</dbReference>
<feature type="compositionally biased region" description="Basic and acidic residues" evidence="14">
    <location>
        <begin position="444"/>
        <end position="456"/>
    </location>
</feature>
<dbReference type="FunFam" id="3.40.50.10050:FF:000002">
    <property type="entry name" value="Eukaryotic translation initiation factor 5B"/>
    <property type="match status" value="1"/>
</dbReference>
<feature type="compositionally biased region" description="Acidic residues" evidence="14">
    <location>
        <begin position="381"/>
        <end position="394"/>
    </location>
</feature>
<dbReference type="Pfam" id="PF14578">
    <property type="entry name" value="GTP_EFTU_D4"/>
    <property type="match status" value="1"/>
</dbReference>
<comment type="catalytic activity">
    <reaction evidence="13">
        <text>GTP + H2O = GDP + phosphate + H(+)</text>
        <dbReference type="Rhea" id="RHEA:19669"/>
        <dbReference type="ChEBI" id="CHEBI:15377"/>
        <dbReference type="ChEBI" id="CHEBI:15378"/>
        <dbReference type="ChEBI" id="CHEBI:37565"/>
        <dbReference type="ChEBI" id="CHEBI:43474"/>
        <dbReference type="ChEBI" id="CHEBI:58189"/>
        <dbReference type="EC" id="3.6.5.3"/>
    </reaction>
</comment>
<evidence type="ECO:0000256" key="1">
    <source>
        <dbReference type="ARBA" id="ARBA00004496"/>
    </source>
</evidence>
<dbReference type="Pfam" id="PF05203">
    <property type="entry name" value="Hom_end_hint"/>
    <property type="match status" value="1"/>
</dbReference>
<dbReference type="NCBIfam" id="NF003078">
    <property type="entry name" value="PRK04004.1"/>
    <property type="match status" value="1"/>
</dbReference>
<reference evidence="16" key="1">
    <citation type="submission" date="2022-07" db="EMBL/GenBank/DDBJ databases">
        <title>Phylogenomic reconstructions and comparative analyses of Kickxellomycotina fungi.</title>
        <authorList>
            <person name="Reynolds N.K."/>
            <person name="Stajich J.E."/>
            <person name="Barry K."/>
            <person name="Grigoriev I.V."/>
            <person name="Crous P."/>
            <person name="Smith M.E."/>
        </authorList>
    </citation>
    <scope>NUCLEOTIDE SEQUENCE</scope>
    <source>
        <strain evidence="16">NBRC 100468</strain>
    </source>
</reference>
<protein>
    <recommendedName>
        <fullName evidence="4">Eukaryotic translation initiation factor 5B</fullName>
        <ecNumber evidence="3">3.6.5.3</ecNumber>
    </recommendedName>
    <alternativeName>
        <fullName evidence="12">Translation initiation factor IF-2</fullName>
    </alternativeName>
</protein>
<keyword evidence="17" id="KW-1185">Reference proteome</keyword>
<keyword evidence="7" id="KW-0479">Metal-binding</keyword>
<feature type="region of interest" description="Disordered" evidence="14">
    <location>
        <begin position="1"/>
        <end position="459"/>
    </location>
</feature>
<dbReference type="Pfam" id="PF11987">
    <property type="entry name" value="IF-2"/>
    <property type="match status" value="1"/>
</dbReference>
<dbReference type="Gene3D" id="3.40.50.300">
    <property type="entry name" value="P-loop containing nucleotide triphosphate hydrolases"/>
    <property type="match status" value="1"/>
</dbReference>
<dbReference type="Gene3D" id="3.10.28.10">
    <property type="entry name" value="Homing endonucleases"/>
    <property type="match status" value="1"/>
</dbReference>
<dbReference type="InterPro" id="IPR036844">
    <property type="entry name" value="Hint_dom_sf"/>
</dbReference>
<name>A0A9W8A3E8_9FUNG</name>
<dbReference type="SUPFAM" id="SSF50447">
    <property type="entry name" value="Translation proteins"/>
    <property type="match status" value="1"/>
</dbReference>
<dbReference type="SUPFAM" id="SSF52540">
    <property type="entry name" value="P-loop containing nucleoside triphosphate hydrolases"/>
    <property type="match status" value="1"/>
</dbReference>
<keyword evidence="6 16" id="KW-0396">Initiation factor</keyword>
<accession>A0A9W8A3E8</accession>
<keyword evidence="11" id="KW-0342">GTP-binding</keyword>
<comment type="caution">
    <text evidence="16">The sequence shown here is derived from an EMBL/GenBank/DDBJ whole genome shotgun (WGS) entry which is preliminary data.</text>
</comment>
<evidence type="ECO:0000313" key="17">
    <source>
        <dbReference type="Proteomes" id="UP001150538"/>
    </source>
</evidence>
<keyword evidence="9" id="KW-0378">Hydrolase</keyword>
<dbReference type="GO" id="GO:0005739">
    <property type="term" value="C:mitochondrion"/>
    <property type="evidence" value="ECO:0007669"/>
    <property type="project" value="TreeGrafter"/>
</dbReference>
<feature type="compositionally biased region" description="Acidic residues" evidence="14">
    <location>
        <begin position="420"/>
        <end position="443"/>
    </location>
</feature>
<proteinExistence type="inferred from homology"/>
<evidence type="ECO:0000256" key="4">
    <source>
        <dbReference type="ARBA" id="ARBA00013824"/>
    </source>
</evidence>
<feature type="compositionally biased region" description="Low complexity" evidence="14">
    <location>
        <begin position="111"/>
        <end position="120"/>
    </location>
</feature>
<dbReference type="PANTHER" id="PTHR43381">
    <property type="entry name" value="TRANSLATION INITIATION FACTOR IF-2-RELATED"/>
    <property type="match status" value="1"/>
</dbReference>
<feature type="compositionally biased region" description="Basic residues" evidence="14">
    <location>
        <begin position="121"/>
        <end position="130"/>
    </location>
</feature>
<feature type="domain" description="Tr-type G" evidence="15">
    <location>
        <begin position="868"/>
        <end position="1086"/>
    </location>
</feature>
<feature type="compositionally biased region" description="Acidic residues" evidence="14">
    <location>
        <begin position="68"/>
        <end position="85"/>
    </location>
</feature>
<comment type="similarity">
    <text evidence="2">Belongs to the TRAFAC class translation factor GTPase superfamily. Classic translation factor GTPase family. IF-2 subfamily.</text>
</comment>
<evidence type="ECO:0000256" key="3">
    <source>
        <dbReference type="ARBA" id="ARBA00011986"/>
    </source>
</evidence>
<feature type="compositionally biased region" description="Basic and acidic residues" evidence="14">
    <location>
        <begin position="171"/>
        <end position="182"/>
    </location>
</feature>